<protein>
    <recommendedName>
        <fullName evidence="1">F-box domain-containing protein</fullName>
    </recommendedName>
</protein>
<sequence length="569" mass="64713">MENTKGEIHVESPIELCLQCHSTLRTNLDPTITFPPNHIPFDHEMPAFKHLFRQVDEELTSCDTALGRLRDIVQEVELKRERMWAMKEQLHGMITPSIRWLPSELLLHIFSMCESPWPIEDFADHAYPNCYAVLQLSHVCSRWRSLAISDPSLWSNIRVAFYVDDDKPTARCIRAFTKLCLERSQTKPLSVYFDTPGDFAWYRNDDDKRIYYPRKLHHRVLTEVVKHIARWKHAMLHLQVGDTIEFPDTLPIIETLQISRAERHDTDLEDLLSASRTISTPLLNRLETWRAGRQVLLSFDTYGLVRLSTHSSHVHVILQVLKDATKLSELHLRGGSSVAPIGRPILRQMPVITSHVRTLVIVDDPEVIHAKQMMPFFEHLCLPRLTTLRVSGSRDFGPSGLLPLIERSRPPVVEMSLKGVSFPTHDLITMFTLLPTITNLELSASRRGLVTDALLQALTLSSTNTSEDSILPNLTDLVLRISGYLERDQPNAVLFVGMAQSRSRTGTAIKRLQSLKFECLKPYADNHPFIAEGLATLSSHGLKSNIVCIQPHVHEPTPESSEVSSEEDE</sequence>
<gene>
    <name evidence="2" type="ORF">VNI00_008436</name>
</gene>
<dbReference type="Gene3D" id="3.80.10.10">
    <property type="entry name" value="Ribonuclease Inhibitor"/>
    <property type="match status" value="1"/>
</dbReference>
<comment type="caution">
    <text evidence="2">The sequence shown here is derived from an EMBL/GenBank/DDBJ whole genome shotgun (WGS) entry which is preliminary data.</text>
</comment>
<dbReference type="InterPro" id="IPR036047">
    <property type="entry name" value="F-box-like_dom_sf"/>
</dbReference>
<dbReference type="Gene3D" id="1.20.1280.50">
    <property type="match status" value="1"/>
</dbReference>
<dbReference type="InterPro" id="IPR001810">
    <property type="entry name" value="F-box_dom"/>
</dbReference>
<organism evidence="2 3">
    <name type="scientific">Paramarasmius palmivorus</name>
    <dbReference type="NCBI Taxonomy" id="297713"/>
    <lineage>
        <taxon>Eukaryota</taxon>
        <taxon>Fungi</taxon>
        <taxon>Dikarya</taxon>
        <taxon>Basidiomycota</taxon>
        <taxon>Agaricomycotina</taxon>
        <taxon>Agaricomycetes</taxon>
        <taxon>Agaricomycetidae</taxon>
        <taxon>Agaricales</taxon>
        <taxon>Marasmiineae</taxon>
        <taxon>Marasmiaceae</taxon>
        <taxon>Paramarasmius</taxon>
    </lineage>
</organism>
<dbReference type="Proteomes" id="UP001383192">
    <property type="component" value="Unassembled WGS sequence"/>
</dbReference>
<name>A0AAW0CWL4_9AGAR</name>
<accession>A0AAW0CWL4</accession>
<dbReference type="InterPro" id="IPR032675">
    <property type="entry name" value="LRR_dom_sf"/>
</dbReference>
<dbReference type="SUPFAM" id="SSF81383">
    <property type="entry name" value="F-box domain"/>
    <property type="match status" value="1"/>
</dbReference>
<reference evidence="2 3" key="1">
    <citation type="submission" date="2024-01" db="EMBL/GenBank/DDBJ databases">
        <title>A draft genome for a cacao thread blight-causing isolate of Paramarasmius palmivorus.</title>
        <authorList>
            <person name="Baruah I.K."/>
            <person name="Bukari Y."/>
            <person name="Amoako-Attah I."/>
            <person name="Meinhardt L.W."/>
            <person name="Bailey B.A."/>
            <person name="Cohen S.P."/>
        </authorList>
    </citation>
    <scope>NUCLEOTIDE SEQUENCE [LARGE SCALE GENOMIC DNA]</scope>
    <source>
        <strain evidence="2 3">GH-12</strain>
    </source>
</reference>
<keyword evidence="3" id="KW-1185">Reference proteome</keyword>
<feature type="domain" description="F-box" evidence="1">
    <location>
        <begin position="101"/>
        <end position="157"/>
    </location>
</feature>
<proteinExistence type="predicted"/>
<dbReference type="EMBL" id="JAYKXP010000029">
    <property type="protein sequence ID" value="KAK7043082.1"/>
    <property type="molecule type" value="Genomic_DNA"/>
</dbReference>
<dbReference type="Pfam" id="PF12937">
    <property type="entry name" value="F-box-like"/>
    <property type="match status" value="1"/>
</dbReference>
<evidence type="ECO:0000313" key="2">
    <source>
        <dbReference type="EMBL" id="KAK7043082.1"/>
    </source>
</evidence>
<dbReference type="AlphaFoldDB" id="A0AAW0CWL4"/>
<evidence type="ECO:0000313" key="3">
    <source>
        <dbReference type="Proteomes" id="UP001383192"/>
    </source>
</evidence>
<evidence type="ECO:0000259" key="1">
    <source>
        <dbReference type="Pfam" id="PF12937"/>
    </source>
</evidence>